<sequence>MRNIIIYIAFLICPFIQAQNIELLHQVDNCDLLTATKFADSIANSFRVKYERLDARESKRGNVYSIVYLPSSSMPKSKEAIKEAIEKSYSREFECDSCLSVHFNVINEGENKDLEIKGIKKYHFTFTRGNFLDLFNFWIKYVNPNAVASEISTKGIDSQRDFKNNKYWYNFAASKDEGKWYIKNYTDRLNEFK</sequence>
<dbReference type="RefSeq" id="WP_271337940.1">
    <property type="nucleotide sequence ID" value="NZ_JAMZNK010000049.1"/>
</dbReference>
<evidence type="ECO:0000313" key="1">
    <source>
        <dbReference type="EMBL" id="MDA6072069.1"/>
    </source>
</evidence>
<name>A0ABT4WJ18_9FLAO</name>
<dbReference type="Proteomes" id="UP001212170">
    <property type="component" value="Unassembled WGS sequence"/>
</dbReference>
<dbReference type="EMBL" id="JAMZNK010000049">
    <property type="protein sequence ID" value="MDA6072069.1"/>
    <property type="molecule type" value="Genomic_DNA"/>
</dbReference>
<proteinExistence type="predicted"/>
<keyword evidence="2" id="KW-1185">Reference proteome</keyword>
<accession>A0ABT4WJ18</accession>
<protein>
    <submittedName>
        <fullName evidence="1">Uncharacterized protein</fullName>
    </submittedName>
</protein>
<comment type="caution">
    <text evidence="1">The sequence shown here is derived from an EMBL/GenBank/DDBJ whole genome shotgun (WGS) entry which is preliminary data.</text>
</comment>
<evidence type="ECO:0000313" key="2">
    <source>
        <dbReference type="Proteomes" id="UP001212170"/>
    </source>
</evidence>
<reference evidence="1 2" key="1">
    <citation type="journal article" date="2023" name="Chemosphere">
        <title>Whole genome analysis of Flavobacterium aziz-sancarii sp. nov., isolated from Ardley Island (Antarctica), revealed a rich resistome and bioremediation potential.</title>
        <authorList>
            <person name="Otur C."/>
            <person name="Okay S."/>
            <person name="Kurt-Kizildogan A."/>
        </authorList>
    </citation>
    <scope>NUCLEOTIDE SEQUENCE [LARGE SCALE GENOMIC DNA]</scope>
    <source>
        <strain evidence="1 2">AC</strain>
    </source>
</reference>
<gene>
    <name evidence="1" type="ORF">NJT12_20800</name>
</gene>
<organism evidence="1 2">
    <name type="scientific">Flavobacterium azizsancarii</name>
    <dbReference type="NCBI Taxonomy" id="2961580"/>
    <lineage>
        <taxon>Bacteria</taxon>
        <taxon>Pseudomonadati</taxon>
        <taxon>Bacteroidota</taxon>
        <taxon>Flavobacteriia</taxon>
        <taxon>Flavobacteriales</taxon>
        <taxon>Flavobacteriaceae</taxon>
        <taxon>Flavobacterium</taxon>
    </lineage>
</organism>